<evidence type="ECO:0008006" key="2">
    <source>
        <dbReference type="Google" id="ProtNLM"/>
    </source>
</evidence>
<feature type="non-terminal residue" evidence="1">
    <location>
        <position position="123"/>
    </location>
</feature>
<evidence type="ECO:0000313" key="1">
    <source>
        <dbReference type="EMBL" id="SVD50071.1"/>
    </source>
</evidence>
<organism evidence="1">
    <name type="scientific">marine metagenome</name>
    <dbReference type="NCBI Taxonomy" id="408172"/>
    <lineage>
        <taxon>unclassified sequences</taxon>
        <taxon>metagenomes</taxon>
        <taxon>ecological metagenomes</taxon>
    </lineage>
</organism>
<protein>
    <recommendedName>
        <fullName evidence="2">Terminase large subunit gp17-like C-terminal domain-containing protein</fullName>
    </recommendedName>
</protein>
<gene>
    <name evidence="1" type="ORF">METZ01_LOCUS402925</name>
</gene>
<accession>A0A382VVZ7</accession>
<proteinExistence type="predicted"/>
<dbReference type="AlphaFoldDB" id="A0A382VVZ7"/>
<sequence>MIHMNEEIEFIKKLPLDEQKAYLKAYLKADQLETQTKVKGDFFEFIKYIWPAFITGRHHKIISEKFNAIAEGKIKRLIVNMPPRHTKSEFASNYLPAWMIGKNPDLKIIQATHTAELAIRFGR</sequence>
<reference evidence="1" key="1">
    <citation type="submission" date="2018-05" db="EMBL/GenBank/DDBJ databases">
        <authorList>
            <person name="Lanie J.A."/>
            <person name="Ng W.-L."/>
            <person name="Kazmierczak K.M."/>
            <person name="Andrzejewski T.M."/>
            <person name="Davidsen T.M."/>
            <person name="Wayne K.J."/>
            <person name="Tettelin H."/>
            <person name="Glass J.I."/>
            <person name="Rusch D."/>
            <person name="Podicherti R."/>
            <person name="Tsui H.-C.T."/>
            <person name="Winkler M.E."/>
        </authorList>
    </citation>
    <scope>NUCLEOTIDE SEQUENCE</scope>
</reference>
<dbReference type="EMBL" id="UINC01154663">
    <property type="protein sequence ID" value="SVD50071.1"/>
    <property type="molecule type" value="Genomic_DNA"/>
</dbReference>
<name>A0A382VVZ7_9ZZZZ</name>